<reference evidence="4" key="1">
    <citation type="submission" date="2017-05" db="EMBL/GenBank/DDBJ databases">
        <title>Complete and WGS of Bordetella genogroups.</title>
        <authorList>
            <person name="Spilker T."/>
            <person name="Lipuma J."/>
        </authorList>
    </citation>
    <scope>NUCLEOTIDE SEQUENCE [LARGE SCALE GENOMIC DNA]</scope>
    <source>
        <strain evidence="4">AU16122</strain>
    </source>
</reference>
<dbReference type="EMBL" id="NEVM01000002">
    <property type="protein sequence ID" value="OZI34193.1"/>
    <property type="molecule type" value="Genomic_DNA"/>
</dbReference>
<dbReference type="AlphaFoldDB" id="A0A261SCU2"/>
<dbReference type="Pfam" id="PF03401">
    <property type="entry name" value="TctC"/>
    <property type="match status" value="1"/>
</dbReference>
<dbReference type="InterPro" id="IPR042100">
    <property type="entry name" value="Bug_dom1"/>
</dbReference>
<keyword evidence="4" id="KW-1185">Reference proteome</keyword>
<evidence type="ECO:0000313" key="4">
    <source>
        <dbReference type="Proteomes" id="UP000216020"/>
    </source>
</evidence>
<dbReference type="Proteomes" id="UP000216020">
    <property type="component" value="Unassembled WGS sequence"/>
</dbReference>
<dbReference type="PANTHER" id="PTHR42928:SF5">
    <property type="entry name" value="BLR1237 PROTEIN"/>
    <property type="match status" value="1"/>
</dbReference>
<feature type="signal peptide" evidence="2">
    <location>
        <begin position="1"/>
        <end position="31"/>
    </location>
</feature>
<gene>
    <name evidence="3" type="ORF">CAL29_11650</name>
</gene>
<comment type="caution">
    <text evidence="3">The sequence shown here is derived from an EMBL/GenBank/DDBJ whole genome shotgun (WGS) entry which is preliminary data.</text>
</comment>
<organism evidence="3 4">
    <name type="scientific">Bordetella genomosp. 10</name>
    <dbReference type="NCBI Taxonomy" id="1416804"/>
    <lineage>
        <taxon>Bacteria</taxon>
        <taxon>Pseudomonadati</taxon>
        <taxon>Pseudomonadota</taxon>
        <taxon>Betaproteobacteria</taxon>
        <taxon>Burkholderiales</taxon>
        <taxon>Alcaligenaceae</taxon>
        <taxon>Bordetella</taxon>
    </lineage>
</organism>
<feature type="chain" id="PRO_5013125406" description="ABC transporter substrate-binding protein" evidence="2">
    <location>
        <begin position="32"/>
        <end position="330"/>
    </location>
</feature>
<dbReference type="CDD" id="cd07012">
    <property type="entry name" value="PBP2_Bug_TTT"/>
    <property type="match status" value="1"/>
</dbReference>
<dbReference type="Gene3D" id="3.40.190.10">
    <property type="entry name" value="Periplasmic binding protein-like II"/>
    <property type="match status" value="1"/>
</dbReference>
<dbReference type="Gene3D" id="3.40.190.150">
    <property type="entry name" value="Bordetella uptake gene, domain 1"/>
    <property type="match status" value="1"/>
</dbReference>
<proteinExistence type="inferred from homology"/>
<evidence type="ECO:0000256" key="2">
    <source>
        <dbReference type="SAM" id="SignalP"/>
    </source>
</evidence>
<dbReference type="PIRSF" id="PIRSF017082">
    <property type="entry name" value="YflP"/>
    <property type="match status" value="1"/>
</dbReference>
<dbReference type="PANTHER" id="PTHR42928">
    <property type="entry name" value="TRICARBOXYLATE-BINDING PROTEIN"/>
    <property type="match status" value="1"/>
</dbReference>
<dbReference type="RefSeq" id="WP_094853193.1">
    <property type="nucleotide sequence ID" value="NZ_NEVM01000002.1"/>
</dbReference>
<name>A0A261SCU2_9BORD</name>
<sequence>MSGFISHIPGRRAWLCGAAALALGLAAPTYADTFPSGRITLVVAFPAGGTNDAVARYLAEPLGRILGQPVVVDNVGGAAGAIGAAQVARAAPDGYTLLLGSVNETVLAPITNPSVRYGYKDFTPIAKVGSTAFVVVGRKDLPANSIDEVVQLARQKPGTLTFGSTGVGSYQQIVMENIQQLTGVSMVHVPYRGGGPMLTDLLGGQIDLAVSLPTTMLPQINRKSVKAYGVTGQTRDPAAPELPSINEGKEIKGVDFVFWFGVFGPKSLPEDRRTRLQAAVVQVLNDATVRKQLQAAGLAVATPQEQASLPAFLAEEDAKLRAATSKMKFE</sequence>
<protein>
    <recommendedName>
        <fullName evidence="5">ABC transporter substrate-binding protein</fullName>
    </recommendedName>
</protein>
<evidence type="ECO:0000256" key="1">
    <source>
        <dbReference type="ARBA" id="ARBA00006987"/>
    </source>
</evidence>
<comment type="similarity">
    <text evidence="1">Belongs to the UPF0065 (bug) family.</text>
</comment>
<accession>A0A261SCU2</accession>
<dbReference type="SUPFAM" id="SSF53850">
    <property type="entry name" value="Periplasmic binding protein-like II"/>
    <property type="match status" value="1"/>
</dbReference>
<evidence type="ECO:0008006" key="5">
    <source>
        <dbReference type="Google" id="ProtNLM"/>
    </source>
</evidence>
<dbReference type="InterPro" id="IPR005064">
    <property type="entry name" value="BUG"/>
</dbReference>
<keyword evidence="2" id="KW-0732">Signal</keyword>
<dbReference type="OrthoDB" id="8678477at2"/>
<evidence type="ECO:0000313" key="3">
    <source>
        <dbReference type="EMBL" id="OZI34193.1"/>
    </source>
</evidence>